<feature type="transmembrane region" description="Helical" evidence="8">
    <location>
        <begin position="6"/>
        <end position="22"/>
    </location>
</feature>
<dbReference type="GO" id="GO:0005886">
    <property type="term" value="C:plasma membrane"/>
    <property type="evidence" value="ECO:0007669"/>
    <property type="project" value="UniProtKB-SubCell"/>
</dbReference>
<feature type="transmembrane region" description="Helical" evidence="8">
    <location>
        <begin position="94"/>
        <end position="117"/>
    </location>
</feature>
<dbReference type="PANTHER" id="PTHR36838:SF3">
    <property type="entry name" value="TRANSPORTER AUXIN EFFLUX CARRIER EC FAMILY"/>
    <property type="match status" value="1"/>
</dbReference>
<dbReference type="Pfam" id="PF03547">
    <property type="entry name" value="Mem_trans"/>
    <property type="match status" value="1"/>
</dbReference>
<evidence type="ECO:0000313" key="9">
    <source>
        <dbReference type="EMBL" id="RFA10649.1"/>
    </source>
</evidence>
<keyword evidence="4" id="KW-1003">Cell membrane</keyword>
<evidence type="ECO:0000256" key="4">
    <source>
        <dbReference type="ARBA" id="ARBA00022475"/>
    </source>
</evidence>
<evidence type="ECO:0000256" key="2">
    <source>
        <dbReference type="ARBA" id="ARBA00010145"/>
    </source>
</evidence>
<organism evidence="9 10">
    <name type="scientific">Subtercola boreus</name>
    <dbReference type="NCBI Taxonomy" id="120213"/>
    <lineage>
        <taxon>Bacteria</taxon>
        <taxon>Bacillati</taxon>
        <taxon>Actinomycetota</taxon>
        <taxon>Actinomycetes</taxon>
        <taxon>Micrococcales</taxon>
        <taxon>Microbacteriaceae</taxon>
        <taxon>Subtercola</taxon>
    </lineage>
</organism>
<dbReference type="InterPro" id="IPR004776">
    <property type="entry name" value="Mem_transp_PIN-like"/>
</dbReference>
<sequence length="309" mass="32407">MVGVLVGFAIIGFIILVGYVVQRAKILPANAPTSLNRFVFFVASPALLFTVIARADLSVIFSSFLVVTIICAAVSAGIYLVVSKIFFRRPLAETVIGAAGSSYVNANNIGLPVAVYVLGSAQFVAPLLLFQLIVLAPITLTLLDVSTRGQVSLKTILLQPVRNPIILGSLAGLALALSGWHAPDALLAPFVLIGGAAVPVVLITFGMSLSGQRPLAAGSARREIVVAILLKAVVMPVIAYLFGHFVFQLDAFHLFGVVVLAALPTAQNIFNYAHRYDVGVALARDIVLLTTIASIPVLLMTAALLAPAS</sequence>
<dbReference type="PANTHER" id="PTHR36838">
    <property type="entry name" value="AUXIN EFFLUX CARRIER FAMILY PROTEIN"/>
    <property type="match status" value="1"/>
</dbReference>
<proteinExistence type="inferred from homology"/>
<feature type="transmembrane region" description="Helical" evidence="8">
    <location>
        <begin position="225"/>
        <end position="247"/>
    </location>
</feature>
<feature type="transmembrane region" description="Helical" evidence="8">
    <location>
        <begin position="59"/>
        <end position="82"/>
    </location>
</feature>
<dbReference type="InterPro" id="IPR038770">
    <property type="entry name" value="Na+/solute_symporter_sf"/>
</dbReference>
<evidence type="ECO:0000256" key="1">
    <source>
        <dbReference type="ARBA" id="ARBA00004651"/>
    </source>
</evidence>
<dbReference type="AlphaFoldDB" id="A0A3E0VM01"/>
<dbReference type="OrthoDB" id="5405318at2"/>
<keyword evidence="5 8" id="KW-0812">Transmembrane</keyword>
<keyword evidence="7 8" id="KW-0472">Membrane</keyword>
<feature type="transmembrane region" description="Helical" evidence="8">
    <location>
        <begin position="186"/>
        <end position="205"/>
    </location>
</feature>
<comment type="similarity">
    <text evidence="2">Belongs to the auxin efflux carrier (TC 2.A.69) family.</text>
</comment>
<keyword evidence="6 8" id="KW-1133">Transmembrane helix</keyword>
<keyword evidence="10" id="KW-1185">Reference proteome</keyword>
<evidence type="ECO:0000256" key="3">
    <source>
        <dbReference type="ARBA" id="ARBA00022448"/>
    </source>
</evidence>
<dbReference type="Gene3D" id="1.20.1530.20">
    <property type="match status" value="1"/>
</dbReference>
<evidence type="ECO:0000313" key="10">
    <source>
        <dbReference type="Proteomes" id="UP000256486"/>
    </source>
</evidence>
<protein>
    <recommendedName>
        <fullName evidence="11">Transporter</fullName>
    </recommendedName>
</protein>
<evidence type="ECO:0000256" key="5">
    <source>
        <dbReference type="ARBA" id="ARBA00022692"/>
    </source>
</evidence>
<feature type="transmembrane region" description="Helical" evidence="8">
    <location>
        <begin position="286"/>
        <end position="306"/>
    </location>
</feature>
<feature type="transmembrane region" description="Helical" evidence="8">
    <location>
        <begin position="34"/>
        <end position="53"/>
    </location>
</feature>
<feature type="transmembrane region" description="Helical" evidence="8">
    <location>
        <begin position="253"/>
        <end position="274"/>
    </location>
</feature>
<evidence type="ECO:0008006" key="11">
    <source>
        <dbReference type="Google" id="ProtNLM"/>
    </source>
</evidence>
<accession>A0A3E0VM01</accession>
<gene>
    <name evidence="9" type="ORF">B7R54_16635</name>
</gene>
<feature type="transmembrane region" description="Helical" evidence="8">
    <location>
        <begin position="164"/>
        <end position="180"/>
    </location>
</feature>
<dbReference type="EMBL" id="NBWZ01000001">
    <property type="protein sequence ID" value="RFA10649.1"/>
    <property type="molecule type" value="Genomic_DNA"/>
</dbReference>
<dbReference type="GO" id="GO:0055085">
    <property type="term" value="P:transmembrane transport"/>
    <property type="evidence" value="ECO:0007669"/>
    <property type="project" value="InterPro"/>
</dbReference>
<comment type="caution">
    <text evidence="9">The sequence shown here is derived from an EMBL/GenBank/DDBJ whole genome shotgun (WGS) entry which is preliminary data.</text>
</comment>
<comment type="subcellular location">
    <subcellularLocation>
        <location evidence="1">Cell membrane</location>
        <topology evidence="1">Multi-pass membrane protein</topology>
    </subcellularLocation>
</comment>
<dbReference type="RefSeq" id="WP_116416022.1">
    <property type="nucleotide sequence ID" value="NZ_NBWZ01000001.1"/>
</dbReference>
<evidence type="ECO:0000256" key="6">
    <source>
        <dbReference type="ARBA" id="ARBA00022989"/>
    </source>
</evidence>
<reference evidence="9 10" key="1">
    <citation type="submission" date="2017-04" db="EMBL/GenBank/DDBJ databases">
        <title>Comparative genome analysis of Subtercola boreus.</title>
        <authorList>
            <person name="Cho Y.-J."/>
            <person name="Cho A."/>
            <person name="Kim O.-S."/>
            <person name="Lee J.-I."/>
        </authorList>
    </citation>
    <scope>NUCLEOTIDE SEQUENCE [LARGE SCALE GENOMIC DNA]</scope>
    <source>
        <strain evidence="9 10">K300</strain>
    </source>
</reference>
<keyword evidence="3" id="KW-0813">Transport</keyword>
<evidence type="ECO:0000256" key="8">
    <source>
        <dbReference type="SAM" id="Phobius"/>
    </source>
</evidence>
<dbReference type="Proteomes" id="UP000256486">
    <property type="component" value="Unassembled WGS sequence"/>
</dbReference>
<name>A0A3E0VM01_9MICO</name>
<feature type="transmembrane region" description="Helical" evidence="8">
    <location>
        <begin position="123"/>
        <end position="143"/>
    </location>
</feature>
<evidence type="ECO:0000256" key="7">
    <source>
        <dbReference type="ARBA" id="ARBA00023136"/>
    </source>
</evidence>